<dbReference type="PROSITE" id="PS51257">
    <property type="entry name" value="PROKAR_LIPOPROTEIN"/>
    <property type="match status" value="1"/>
</dbReference>
<dbReference type="Gene3D" id="3.40.30.10">
    <property type="entry name" value="Glutaredoxin"/>
    <property type="match status" value="1"/>
</dbReference>
<dbReference type="InterPro" id="IPR013740">
    <property type="entry name" value="Redoxin"/>
</dbReference>
<dbReference type="PANTHER" id="PTHR42852">
    <property type="entry name" value="THIOL:DISULFIDE INTERCHANGE PROTEIN DSBE"/>
    <property type="match status" value="1"/>
</dbReference>
<dbReference type="KEGG" id="alkq:M9189_06200"/>
<dbReference type="CDD" id="cd02966">
    <property type="entry name" value="TlpA_like_family"/>
    <property type="match status" value="1"/>
</dbReference>
<dbReference type="InterPro" id="IPR013766">
    <property type="entry name" value="Thioredoxin_domain"/>
</dbReference>
<dbReference type="EMBL" id="CP098400">
    <property type="protein sequence ID" value="URW80942.1"/>
    <property type="molecule type" value="Genomic_DNA"/>
</dbReference>
<accession>A0A9J6ZTJ0</accession>
<evidence type="ECO:0000259" key="4">
    <source>
        <dbReference type="PROSITE" id="PS51352"/>
    </source>
</evidence>
<evidence type="ECO:0000256" key="1">
    <source>
        <dbReference type="ARBA" id="ARBA00004196"/>
    </source>
</evidence>
<dbReference type="RefSeq" id="WP_250725447.1">
    <property type="nucleotide sequence ID" value="NZ_CP098400.1"/>
</dbReference>
<keyword evidence="2" id="KW-0201">Cytochrome c-type biogenesis</keyword>
<keyword evidence="3" id="KW-0676">Redox-active center</keyword>
<dbReference type="InterPro" id="IPR036249">
    <property type="entry name" value="Thioredoxin-like_sf"/>
</dbReference>
<reference evidence="5" key="2">
    <citation type="submission" date="2022-06" db="EMBL/GenBank/DDBJ databases">
        <title>Xiashengella guii gen. nov. sp. nov., a bacterium isolated form anaerobic digestion tank.</title>
        <authorList>
            <person name="Huang H."/>
        </authorList>
    </citation>
    <scope>NUCLEOTIDE SEQUENCE</scope>
    <source>
        <strain evidence="5">Ai-910</strain>
    </source>
</reference>
<feature type="domain" description="Thioredoxin" evidence="4">
    <location>
        <begin position="257"/>
        <end position="396"/>
    </location>
</feature>
<name>A0A9J6ZTJ0_9BACT</name>
<reference evidence="5" key="1">
    <citation type="submission" date="2022-05" db="EMBL/GenBank/DDBJ databases">
        <authorList>
            <person name="Sun X."/>
        </authorList>
    </citation>
    <scope>NUCLEOTIDE SEQUENCE</scope>
    <source>
        <strain evidence="5">Ai-910</strain>
    </source>
</reference>
<sequence>MKRLIVITLTQVIIGLISCSSQTKDLDNLDKVLERIRQIETASYYSTNFFCFSGDTIPIDEKTFEYFNEYTVPADTSVGAYYVKFELSDTTKMIFAYDGKMRARINWKENNFETDDFSKNPWPYRTVIAPFFAKSKALIEYALTTKDSIKIDSVFYKNSVAYKISIFNEEVELVGRLPIHISELGSNEGVISEYIIWINRKTNLPYKFQRTLPANTMIEEISNLKINNLNRNNFAISNYIPVDMPTRTEADNKPKIDLINSIAFNYQLNDLENKSHSLKDISSKVYMINYTSMFCGPCGLSVEFLNDLSKKYSKEDFSFVSLYNENEKKGLLNYIKQHEIKYEILLADKTTLDSYNLHLTPTFLILDNNKRISKIIYGYKKGETEIEIENAIKTLL</sequence>
<dbReference type="PROSITE" id="PS51352">
    <property type="entry name" value="THIOREDOXIN_2"/>
    <property type="match status" value="1"/>
</dbReference>
<dbReference type="GO" id="GO:0017004">
    <property type="term" value="P:cytochrome complex assembly"/>
    <property type="evidence" value="ECO:0007669"/>
    <property type="project" value="UniProtKB-KW"/>
</dbReference>
<dbReference type="InterPro" id="IPR050553">
    <property type="entry name" value="Thioredoxin_ResA/DsbE_sf"/>
</dbReference>
<evidence type="ECO:0000313" key="6">
    <source>
        <dbReference type="Proteomes" id="UP001056426"/>
    </source>
</evidence>
<dbReference type="PANTHER" id="PTHR42852:SF17">
    <property type="entry name" value="THIOREDOXIN-LIKE PROTEIN HI_1115"/>
    <property type="match status" value="1"/>
</dbReference>
<dbReference type="Pfam" id="PF08534">
    <property type="entry name" value="Redoxin"/>
    <property type="match status" value="1"/>
</dbReference>
<dbReference type="PROSITE" id="PS00194">
    <property type="entry name" value="THIOREDOXIN_1"/>
    <property type="match status" value="1"/>
</dbReference>
<keyword evidence="6" id="KW-1185">Reference proteome</keyword>
<dbReference type="GO" id="GO:0030313">
    <property type="term" value="C:cell envelope"/>
    <property type="evidence" value="ECO:0007669"/>
    <property type="project" value="UniProtKB-SubCell"/>
</dbReference>
<evidence type="ECO:0000256" key="3">
    <source>
        <dbReference type="ARBA" id="ARBA00023284"/>
    </source>
</evidence>
<comment type="subcellular location">
    <subcellularLocation>
        <location evidence="1">Cell envelope</location>
    </subcellularLocation>
</comment>
<protein>
    <submittedName>
        <fullName evidence="5">TlpA family protein disulfide reductase</fullName>
    </submittedName>
</protein>
<dbReference type="SUPFAM" id="SSF52833">
    <property type="entry name" value="Thioredoxin-like"/>
    <property type="match status" value="1"/>
</dbReference>
<proteinExistence type="predicted"/>
<dbReference type="Proteomes" id="UP001056426">
    <property type="component" value="Chromosome"/>
</dbReference>
<evidence type="ECO:0000256" key="2">
    <source>
        <dbReference type="ARBA" id="ARBA00022748"/>
    </source>
</evidence>
<organism evidence="5 6">
    <name type="scientific">Xiashengella succiniciproducens</name>
    <dbReference type="NCBI Taxonomy" id="2949635"/>
    <lineage>
        <taxon>Bacteria</taxon>
        <taxon>Pseudomonadati</taxon>
        <taxon>Bacteroidota</taxon>
        <taxon>Bacteroidia</taxon>
        <taxon>Marinilabiliales</taxon>
        <taxon>Marinilabiliaceae</taxon>
        <taxon>Xiashengella</taxon>
    </lineage>
</organism>
<dbReference type="InterPro" id="IPR017937">
    <property type="entry name" value="Thioredoxin_CS"/>
</dbReference>
<dbReference type="GO" id="GO:0016491">
    <property type="term" value="F:oxidoreductase activity"/>
    <property type="evidence" value="ECO:0007669"/>
    <property type="project" value="InterPro"/>
</dbReference>
<evidence type="ECO:0000313" key="5">
    <source>
        <dbReference type="EMBL" id="URW80942.1"/>
    </source>
</evidence>
<gene>
    <name evidence="5" type="ORF">M9189_06200</name>
</gene>
<dbReference type="AlphaFoldDB" id="A0A9J6ZTJ0"/>